<accession>A0A6B2L2P2</accession>
<keyword evidence="2" id="KW-0812">Transmembrane</keyword>
<evidence type="ECO:0000256" key="1">
    <source>
        <dbReference type="SAM" id="MobiDB-lite"/>
    </source>
</evidence>
<dbReference type="PANTHER" id="PTHR13018">
    <property type="entry name" value="PROBABLE MEMBRANE PROTEIN DUF221-RELATED"/>
    <property type="match status" value="1"/>
</dbReference>
<dbReference type="GO" id="GO:0005886">
    <property type="term" value="C:plasma membrane"/>
    <property type="evidence" value="ECO:0007669"/>
    <property type="project" value="TreeGrafter"/>
</dbReference>
<keyword evidence="2" id="KW-1133">Transmembrane helix</keyword>
<feature type="transmembrane region" description="Helical" evidence="2">
    <location>
        <begin position="254"/>
        <end position="278"/>
    </location>
</feature>
<dbReference type="EMBL" id="GIBP01002261">
    <property type="protein sequence ID" value="NDV31230.1"/>
    <property type="molecule type" value="Transcribed_RNA"/>
</dbReference>
<feature type="domain" description="CSC1/OSCA1-like 7TM region" evidence="3">
    <location>
        <begin position="49"/>
        <end position="326"/>
    </location>
</feature>
<feature type="transmembrane region" description="Helical" evidence="2">
    <location>
        <begin position="212"/>
        <end position="232"/>
    </location>
</feature>
<feature type="region of interest" description="Disordered" evidence="1">
    <location>
        <begin position="399"/>
        <end position="459"/>
    </location>
</feature>
<feature type="transmembrane region" description="Helical" evidence="2">
    <location>
        <begin position="45"/>
        <end position="63"/>
    </location>
</feature>
<reference evidence="4" key="1">
    <citation type="journal article" date="2020" name="J. Eukaryot. Microbiol.">
        <title>De novo Sequencing, Assembly and Annotation of the Transcriptome for the Free-Living Testate Amoeba Arcella intermedia.</title>
        <authorList>
            <person name="Ribeiro G.M."/>
            <person name="Porfirio-Sousa A.L."/>
            <person name="Maurer-Alcala X.X."/>
            <person name="Katz L.A."/>
            <person name="Lahr D.J.G."/>
        </authorList>
    </citation>
    <scope>NUCLEOTIDE SEQUENCE</scope>
</reference>
<dbReference type="AlphaFoldDB" id="A0A6B2L2P2"/>
<organism evidence="4">
    <name type="scientific">Arcella intermedia</name>
    <dbReference type="NCBI Taxonomy" id="1963864"/>
    <lineage>
        <taxon>Eukaryota</taxon>
        <taxon>Amoebozoa</taxon>
        <taxon>Tubulinea</taxon>
        <taxon>Elardia</taxon>
        <taxon>Arcellinida</taxon>
        <taxon>Sphaerothecina</taxon>
        <taxon>Arcellidae</taxon>
        <taxon>Arcella</taxon>
    </lineage>
</organism>
<name>A0A6B2L2P2_9EUKA</name>
<dbReference type="GO" id="GO:0005227">
    <property type="term" value="F:calcium-activated cation channel activity"/>
    <property type="evidence" value="ECO:0007669"/>
    <property type="project" value="InterPro"/>
</dbReference>
<keyword evidence="2" id="KW-0472">Membrane</keyword>
<feature type="transmembrane region" description="Helical" evidence="2">
    <location>
        <begin position="331"/>
        <end position="351"/>
    </location>
</feature>
<feature type="transmembrane region" description="Helical" evidence="2">
    <location>
        <begin position="299"/>
        <end position="319"/>
    </location>
</feature>
<dbReference type="InterPro" id="IPR045122">
    <property type="entry name" value="Csc1-like"/>
</dbReference>
<dbReference type="PANTHER" id="PTHR13018:SF5">
    <property type="entry name" value="RE44586P"/>
    <property type="match status" value="1"/>
</dbReference>
<feature type="transmembrane region" description="Helical" evidence="2">
    <location>
        <begin position="105"/>
        <end position="126"/>
    </location>
</feature>
<sequence>MTAAHTCSRIIAGNTPKWQVYPAPDPRDVFWKNHSPNVGSFQRTLWFLVGIAMEFFLILFWIFPTTFAAGLSNLEAIKYYPELAWLQPFVVWLENHHLRTFVEGFLPQVVILFFFLILLPFIRIIVNMTTIPLNRTEKIHSIIIIYFTFKIVNIYCTGLLTASFFKIFDQLRAIIEQPITLLQLLGAVVPTQVLFFLNFVTTSALRESMLRLWRPWSLVSELFSLYCCAVTPRDFKRIYKPEVFEYYEAYPDKAFILVIVLCYSNISPLILIFGNLYFMLMYITETYRLLYVCKSKSPAFGMLWSTAFNQACAGLILYHLTMIGVFVLNQFLYGAIIALLMLLFVVYFTYFMNTRWYPIAYYGSMESLTEKDEIVPATSSIFKKENVYCHPSLLPIPRKKREDFGENEPESEDDLEFEMTEGSEKDIDVDDVMEDNWSSNKKRRASPLGNQIPFNTLESPRYHKQEASFSSFDAVKKY</sequence>
<evidence type="ECO:0000259" key="3">
    <source>
        <dbReference type="Pfam" id="PF02714"/>
    </source>
</evidence>
<evidence type="ECO:0000256" key="2">
    <source>
        <dbReference type="SAM" id="Phobius"/>
    </source>
</evidence>
<feature type="compositionally biased region" description="Acidic residues" evidence="1">
    <location>
        <begin position="405"/>
        <end position="434"/>
    </location>
</feature>
<dbReference type="Pfam" id="PF02714">
    <property type="entry name" value="RSN1_7TM"/>
    <property type="match status" value="1"/>
</dbReference>
<feature type="transmembrane region" description="Helical" evidence="2">
    <location>
        <begin position="147"/>
        <end position="168"/>
    </location>
</feature>
<feature type="transmembrane region" description="Helical" evidence="2">
    <location>
        <begin position="180"/>
        <end position="200"/>
    </location>
</feature>
<proteinExistence type="predicted"/>
<protein>
    <recommendedName>
        <fullName evidence="3">CSC1/OSCA1-like 7TM region domain-containing protein</fullName>
    </recommendedName>
</protein>
<evidence type="ECO:0000313" key="4">
    <source>
        <dbReference type="EMBL" id="NDV31230.1"/>
    </source>
</evidence>
<dbReference type="InterPro" id="IPR003864">
    <property type="entry name" value="CSC1/OSCA1-like_7TM"/>
</dbReference>
<feature type="compositionally biased region" description="Polar residues" evidence="1">
    <location>
        <begin position="448"/>
        <end position="458"/>
    </location>
</feature>